<name>A0ABV4Y5P0_9CYAN</name>
<organism evidence="1 2">
    <name type="scientific">Floridaenema fluviatile BLCC-F154</name>
    <dbReference type="NCBI Taxonomy" id="3153640"/>
    <lineage>
        <taxon>Bacteria</taxon>
        <taxon>Bacillati</taxon>
        <taxon>Cyanobacteriota</taxon>
        <taxon>Cyanophyceae</taxon>
        <taxon>Oscillatoriophycideae</taxon>
        <taxon>Aerosakkonematales</taxon>
        <taxon>Aerosakkonemataceae</taxon>
        <taxon>Floridanema</taxon>
        <taxon>Floridanema fluviatile</taxon>
    </lineage>
</organism>
<evidence type="ECO:0000313" key="2">
    <source>
        <dbReference type="Proteomes" id="UP001576776"/>
    </source>
</evidence>
<proteinExistence type="predicted"/>
<keyword evidence="2" id="KW-1185">Reference proteome</keyword>
<gene>
    <name evidence="1" type="ORF">ACE1B6_02480</name>
</gene>
<accession>A0ABV4Y5P0</accession>
<dbReference type="RefSeq" id="WP_413255648.1">
    <property type="nucleotide sequence ID" value="NZ_JBHFNS010000017.1"/>
</dbReference>
<dbReference type="Proteomes" id="UP001576776">
    <property type="component" value="Unassembled WGS sequence"/>
</dbReference>
<evidence type="ECO:0000313" key="1">
    <source>
        <dbReference type="EMBL" id="MFB2934119.1"/>
    </source>
</evidence>
<dbReference type="EMBL" id="JBHFNS010000017">
    <property type="protein sequence ID" value="MFB2934119.1"/>
    <property type="molecule type" value="Genomic_DNA"/>
</dbReference>
<protein>
    <submittedName>
        <fullName evidence="1">Uncharacterized protein</fullName>
    </submittedName>
</protein>
<comment type="caution">
    <text evidence="1">The sequence shown here is derived from an EMBL/GenBank/DDBJ whole genome shotgun (WGS) entry which is preliminary data.</text>
</comment>
<reference evidence="1 2" key="1">
    <citation type="submission" date="2024-09" db="EMBL/GenBank/DDBJ databases">
        <title>Floridaenema gen nov. (Aerosakkonemataceae, Aerosakkonematales ord. nov., Cyanobacteria) from benthic tropical and subtropical fresh waters, with the description of four new species.</title>
        <authorList>
            <person name="Moretto J.A."/>
            <person name="Berthold D.E."/>
            <person name="Lefler F.W."/>
            <person name="Huang I.-S."/>
            <person name="Laughinghouse H. IV."/>
        </authorList>
    </citation>
    <scope>NUCLEOTIDE SEQUENCE [LARGE SCALE GENOMIC DNA]</scope>
    <source>
        <strain evidence="1 2">BLCC-F154</strain>
    </source>
</reference>
<sequence>MKELPDEKILLEMLEVFKDAEVKAREMSELATAIAFKYQKRMREIRGARQQQAGGVE</sequence>